<evidence type="ECO:0000313" key="12">
    <source>
        <dbReference type="Proteomes" id="UP001597420"/>
    </source>
</evidence>
<evidence type="ECO:0000259" key="10">
    <source>
        <dbReference type="PROSITE" id="PS50929"/>
    </source>
</evidence>
<comment type="subcellular location">
    <subcellularLocation>
        <location evidence="1">Cell membrane</location>
        <topology evidence="1">Multi-pass membrane protein</topology>
    </subcellularLocation>
</comment>
<keyword evidence="12" id="KW-1185">Reference proteome</keyword>
<evidence type="ECO:0000256" key="7">
    <source>
        <dbReference type="ARBA" id="ARBA00023136"/>
    </source>
</evidence>
<evidence type="ECO:0000256" key="1">
    <source>
        <dbReference type="ARBA" id="ARBA00004651"/>
    </source>
</evidence>
<feature type="transmembrane region" description="Helical" evidence="8">
    <location>
        <begin position="23"/>
        <end position="44"/>
    </location>
</feature>
<accession>A0ABW4NUP4</accession>
<dbReference type="PANTHER" id="PTHR24221:SF261">
    <property type="entry name" value="GLUTATHIONE_L-CYSTEINE TRANSPORT SYSTEM ATP-BINDING_PERMEASE PROTEIN CYDD"/>
    <property type="match status" value="1"/>
</dbReference>
<feature type="transmembrane region" description="Helical" evidence="8">
    <location>
        <begin position="167"/>
        <end position="188"/>
    </location>
</feature>
<dbReference type="SUPFAM" id="SSF90123">
    <property type="entry name" value="ABC transporter transmembrane region"/>
    <property type="match status" value="1"/>
</dbReference>
<dbReference type="EMBL" id="JBHUFP010000005">
    <property type="protein sequence ID" value="MFD1805741.1"/>
    <property type="molecule type" value="Genomic_DNA"/>
</dbReference>
<dbReference type="SUPFAM" id="SSF52540">
    <property type="entry name" value="P-loop containing nucleoside triphosphate hydrolases"/>
    <property type="match status" value="1"/>
</dbReference>
<proteinExistence type="predicted"/>
<dbReference type="Pfam" id="PF00005">
    <property type="entry name" value="ABC_tran"/>
    <property type="match status" value="1"/>
</dbReference>
<dbReference type="NCBIfam" id="TIGR02857">
    <property type="entry name" value="CydD"/>
    <property type="match status" value="1"/>
</dbReference>
<evidence type="ECO:0000256" key="5">
    <source>
        <dbReference type="ARBA" id="ARBA00022840"/>
    </source>
</evidence>
<protein>
    <submittedName>
        <fullName evidence="11">Cysteine/glutathione ABC transporter permease/ATP-binding protein CydD</fullName>
    </submittedName>
</protein>
<name>A0ABW4NUP4_9PAST</name>
<dbReference type="PROSITE" id="PS50893">
    <property type="entry name" value="ABC_TRANSPORTER_2"/>
    <property type="match status" value="1"/>
</dbReference>
<feature type="domain" description="ABC transmembrane type-1" evidence="10">
    <location>
        <begin position="28"/>
        <end position="316"/>
    </location>
</feature>
<evidence type="ECO:0000256" key="3">
    <source>
        <dbReference type="ARBA" id="ARBA00022692"/>
    </source>
</evidence>
<evidence type="ECO:0000259" key="9">
    <source>
        <dbReference type="PROSITE" id="PS50893"/>
    </source>
</evidence>
<dbReference type="PANTHER" id="PTHR24221">
    <property type="entry name" value="ATP-BINDING CASSETTE SUB-FAMILY B"/>
    <property type="match status" value="1"/>
</dbReference>
<comment type="caution">
    <text evidence="11">The sequence shown here is derived from an EMBL/GenBank/DDBJ whole genome shotgun (WGS) entry which is preliminary data.</text>
</comment>
<dbReference type="InterPro" id="IPR003593">
    <property type="entry name" value="AAA+_ATPase"/>
</dbReference>
<evidence type="ECO:0000256" key="2">
    <source>
        <dbReference type="ARBA" id="ARBA00022475"/>
    </source>
</evidence>
<dbReference type="InterPro" id="IPR011527">
    <property type="entry name" value="ABC1_TM_dom"/>
</dbReference>
<dbReference type="Gene3D" id="3.40.50.300">
    <property type="entry name" value="P-loop containing nucleotide triphosphate hydrolases"/>
    <property type="match status" value="1"/>
</dbReference>
<sequence length="587" mass="65485">MQKTRQKYLQKWLWSQQKPIKKLLNLNILLASISSVILVINTYFLASLLHHLIMLGTERSTLSFYFVGLIIGFMLRAVILWVREQIGFKCGRILRNSIRQQILDKIHQVGPATINQKPAGSWATIMLEQVENLHNYYARYLPQQALSAIVPVVILIAIFPLNWAAGLVLMITAPLIPIFMILVGIAAADSSQKNMATLAKLSGQFLDRLRGLETLRLFNRTEQQTRHIEENTDAFRETTMDVLKMAFLSSAVLEFFTSISIALMAVYFGFSYLGELNFGTYNAPLTLFVGFFCLILAPEFYQPLRDLGTYYHDRAAGIGAADVIVEFLEAEHTTAQSVHQQPSELQSAVDITAQNLVVLSPQGKPLTKPLNFSLPAQSHTALVGQSGAGKSSLINAILGFLAYEGSLKINGIELKQMNLSQWRKQIAWVGQNPLLLQGTIKENLLLGDIEASEHQIEQALTLAQAKEFTDTLGLNSEIRDGGLGISVGQAQRLAIARALLRQGHLLLLDEPTASLDAQSENLVLQALQKMSQQQTTLMITHRVEDLKQCDVILVMQQGEIIQQGHFEQLKHTGFFAELLTQRKQDVN</sequence>
<dbReference type="Pfam" id="PF00664">
    <property type="entry name" value="ABC_membrane"/>
    <property type="match status" value="1"/>
</dbReference>
<keyword evidence="2" id="KW-1003">Cell membrane</keyword>
<keyword evidence="3 8" id="KW-0812">Transmembrane</keyword>
<dbReference type="CDD" id="cd18584">
    <property type="entry name" value="ABC_6TM_AarD_CydD"/>
    <property type="match status" value="1"/>
</dbReference>
<dbReference type="PROSITE" id="PS50929">
    <property type="entry name" value="ABC_TM1F"/>
    <property type="match status" value="1"/>
</dbReference>
<dbReference type="SMART" id="SM00382">
    <property type="entry name" value="AAA"/>
    <property type="match status" value="1"/>
</dbReference>
<gene>
    <name evidence="11" type="primary">cydD</name>
    <name evidence="11" type="ORF">ACFSAV_05010</name>
</gene>
<dbReference type="InterPro" id="IPR017871">
    <property type="entry name" value="ABC_transporter-like_CS"/>
</dbReference>
<feature type="transmembrane region" description="Helical" evidence="8">
    <location>
        <begin position="145"/>
        <end position="161"/>
    </location>
</feature>
<dbReference type="NCBIfam" id="NF008379">
    <property type="entry name" value="PRK11174.1"/>
    <property type="match status" value="1"/>
</dbReference>
<keyword evidence="7 8" id="KW-0472">Membrane</keyword>
<evidence type="ECO:0000313" key="11">
    <source>
        <dbReference type="EMBL" id="MFD1805741.1"/>
    </source>
</evidence>
<dbReference type="InterPro" id="IPR014216">
    <property type="entry name" value="ABC_transptr_CydD"/>
</dbReference>
<feature type="transmembrane region" description="Helical" evidence="8">
    <location>
        <begin position="246"/>
        <end position="269"/>
    </location>
</feature>
<feature type="transmembrane region" description="Helical" evidence="8">
    <location>
        <begin position="64"/>
        <end position="82"/>
    </location>
</feature>
<keyword evidence="6 8" id="KW-1133">Transmembrane helix</keyword>
<keyword evidence="5" id="KW-0067">ATP-binding</keyword>
<dbReference type="InterPro" id="IPR027417">
    <property type="entry name" value="P-loop_NTPase"/>
</dbReference>
<dbReference type="Gene3D" id="1.20.1560.10">
    <property type="entry name" value="ABC transporter type 1, transmembrane domain"/>
    <property type="match status" value="1"/>
</dbReference>
<dbReference type="PROSITE" id="PS00211">
    <property type="entry name" value="ABC_TRANSPORTER_1"/>
    <property type="match status" value="1"/>
</dbReference>
<keyword evidence="4" id="KW-0547">Nucleotide-binding</keyword>
<dbReference type="RefSeq" id="WP_101775006.1">
    <property type="nucleotide sequence ID" value="NZ_JAUNLA010000017.1"/>
</dbReference>
<feature type="domain" description="ABC transporter" evidence="9">
    <location>
        <begin position="351"/>
        <end position="582"/>
    </location>
</feature>
<feature type="transmembrane region" description="Helical" evidence="8">
    <location>
        <begin position="281"/>
        <end position="301"/>
    </location>
</feature>
<dbReference type="Proteomes" id="UP001597420">
    <property type="component" value="Unassembled WGS sequence"/>
</dbReference>
<organism evidence="11 12">
    <name type="scientific">Pasteurella oralis</name>
    <dbReference type="NCBI Taxonomy" id="1071947"/>
    <lineage>
        <taxon>Bacteria</taxon>
        <taxon>Pseudomonadati</taxon>
        <taxon>Pseudomonadota</taxon>
        <taxon>Gammaproteobacteria</taxon>
        <taxon>Pasteurellales</taxon>
        <taxon>Pasteurellaceae</taxon>
        <taxon>Pasteurella</taxon>
    </lineage>
</organism>
<dbReference type="InterPro" id="IPR003439">
    <property type="entry name" value="ABC_transporter-like_ATP-bd"/>
</dbReference>
<dbReference type="InterPro" id="IPR036640">
    <property type="entry name" value="ABC1_TM_sf"/>
</dbReference>
<evidence type="ECO:0000256" key="8">
    <source>
        <dbReference type="SAM" id="Phobius"/>
    </source>
</evidence>
<evidence type="ECO:0000256" key="4">
    <source>
        <dbReference type="ARBA" id="ARBA00022741"/>
    </source>
</evidence>
<evidence type="ECO:0000256" key="6">
    <source>
        <dbReference type="ARBA" id="ARBA00022989"/>
    </source>
</evidence>
<reference evidence="12" key="1">
    <citation type="journal article" date="2019" name="Int. J. Syst. Evol. Microbiol.">
        <title>The Global Catalogue of Microorganisms (GCM) 10K type strain sequencing project: providing services to taxonomists for standard genome sequencing and annotation.</title>
        <authorList>
            <consortium name="The Broad Institute Genomics Platform"/>
            <consortium name="The Broad Institute Genome Sequencing Center for Infectious Disease"/>
            <person name="Wu L."/>
            <person name="Ma J."/>
        </authorList>
    </citation>
    <scope>NUCLEOTIDE SEQUENCE [LARGE SCALE GENOMIC DNA]</scope>
    <source>
        <strain evidence="12">CCM 7950</strain>
    </source>
</reference>
<dbReference type="InterPro" id="IPR039421">
    <property type="entry name" value="Type_1_exporter"/>
</dbReference>